<dbReference type="AlphaFoldDB" id="A0A8J6Q8H3"/>
<organism evidence="1 2">
    <name type="scientific">Aestuariibaculum sediminum</name>
    <dbReference type="NCBI Taxonomy" id="2770637"/>
    <lineage>
        <taxon>Bacteria</taxon>
        <taxon>Pseudomonadati</taxon>
        <taxon>Bacteroidota</taxon>
        <taxon>Flavobacteriia</taxon>
        <taxon>Flavobacteriales</taxon>
        <taxon>Flavobacteriaceae</taxon>
    </lineage>
</organism>
<protein>
    <submittedName>
        <fullName evidence="1">Uncharacterized protein</fullName>
    </submittedName>
</protein>
<accession>A0A8J6Q8H3</accession>
<keyword evidence="2" id="KW-1185">Reference proteome</keyword>
<proteinExistence type="predicted"/>
<evidence type="ECO:0000313" key="2">
    <source>
        <dbReference type="Proteomes" id="UP000600588"/>
    </source>
</evidence>
<comment type="caution">
    <text evidence="1">The sequence shown here is derived from an EMBL/GenBank/DDBJ whole genome shotgun (WGS) entry which is preliminary data.</text>
</comment>
<reference evidence="1 2" key="1">
    <citation type="submission" date="2020-09" db="EMBL/GenBank/DDBJ databases">
        <title>TT11 complete genome.</title>
        <authorList>
            <person name="Wu Z."/>
        </authorList>
    </citation>
    <scope>NUCLEOTIDE SEQUENCE [LARGE SCALE GENOMIC DNA]</scope>
    <source>
        <strain evidence="1 2">TT11</strain>
    </source>
</reference>
<dbReference type="RefSeq" id="WP_188229376.1">
    <property type="nucleotide sequence ID" value="NZ_JACVXB010000002.1"/>
</dbReference>
<dbReference type="EMBL" id="JACVXB010000002">
    <property type="protein sequence ID" value="MBD0831582.1"/>
    <property type="molecule type" value="Genomic_DNA"/>
</dbReference>
<name>A0A8J6Q8H3_9FLAO</name>
<gene>
    <name evidence="1" type="ORF">ICJ83_05500</name>
</gene>
<evidence type="ECO:0000313" key="1">
    <source>
        <dbReference type="EMBL" id="MBD0831582.1"/>
    </source>
</evidence>
<sequence>MIKSQLVSFSLVLLTFTGCISNNKNPNKENNRFTETFKFPDSISAKRISFVLDLRNRLAEKYWHDFANKKAEGTFIYFNGTCSEIFFPSKQVLNKLKTYKTFSEDYVLSPRTDSIPYHFELMIAFDSSQADKFYFKHPVQQFLSVEEIGAFIPSIKSTEMWATLVIHEMFHHFQYNNLNFKNYAESIASLNYDIRNLIKLGLDDPDFSSAIQKENELLLKAIDANNEMSIIQNITTYFNERKKRLEAYKSEHPLMEKVENFYTLQEGSARYMEYQCAKELSEFAINQPDSLTLTNDPKFNSFKAFENISLNHHEFSWMTYADASTYHYAIGFNLMRLFDKLGINYKKNLFDNSGYNLHFYLESYLKKYL</sequence>
<dbReference type="PROSITE" id="PS51257">
    <property type="entry name" value="PROKAR_LIPOPROTEIN"/>
    <property type="match status" value="1"/>
</dbReference>
<dbReference type="Proteomes" id="UP000600588">
    <property type="component" value="Unassembled WGS sequence"/>
</dbReference>